<evidence type="ECO:0000313" key="2">
    <source>
        <dbReference type="Proteomes" id="UP001341245"/>
    </source>
</evidence>
<accession>A0ABR0T668</accession>
<protein>
    <submittedName>
        <fullName evidence="1">Uncharacterized protein</fullName>
    </submittedName>
</protein>
<gene>
    <name evidence="1" type="ORF">QM012_005383</name>
</gene>
<dbReference type="EMBL" id="JASGXD010000023">
    <property type="protein sequence ID" value="KAK5999530.1"/>
    <property type="molecule type" value="Genomic_DNA"/>
</dbReference>
<keyword evidence="2" id="KW-1185">Reference proteome</keyword>
<reference evidence="1 2" key="1">
    <citation type="submission" date="2023-11" db="EMBL/GenBank/DDBJ databases">
        <title>Draft genome sequence and annotation of the polyextremotolerant black yeast-like fungus Aureobasidium pullulans NRRL 62042.</title>
        <authorList>
            <person name="Dielentheis-Frenken M.R.E."/>
            <person name="Wibberg D."/>
            <person name="Blank L.M."/>
            <person name="Tiso T."/>
        </authorList>
    </citation>
    <scope>NUCLEOTIDE SEQUENCE [LARGE SCALE GENOMIC DNA]</scope>
    <source>
        <strain evidence="1 2">NRRL 62042</strain>
    </source>
</reference>
<dbReference type="Proteomes" id="UP001341245">
    <property type="component" value="Unassembled WGS sequence"/>
</dbReference>
<evidence type="ECO:0000313" key="1">
    <source>
        <dbReference type="EMBL" id="KAK5999530.1"/>
    </source>
</evidence>
<name>A0ABR0T668_AURPU</name>
<proteinExistence type="predicted"/>
<organism evidence="1 2">
    <name type="scientific">Aureobasidium pullulans</name>
    <name type="common">Black yeast</name>
    <name type="synonym">Pullularia pullulans</name>
    <dbReference type="NCBI Taxonomy" id="5580"/>
    <lineage>
        <taxon>Eukaryota</taxon>
        <taxon>Fungi</taxon>
        <taxon>Dikarya</taxon>
        <taxon>Ascomycota</taxon>
        <taxon>Pezizomycotina</taxon>
        <taxon>Dothideomycetes</taxon>
        <taxon>Dothideomycetidae</taxon>
        <taxon>Dothideales</taxon>
        <taxon>Saccotheciaceae</taxon>
        <taxon>Aureobasidium</taxon>
    </lineage>
</organism>
<comment type="caution">
    <text evidence="1">The sequence shown here is derived from an EMBL/GenBank/DDBJ whole genome shotgun (WGS) entry which is preliminary data.</text>
</comment>
<sequence>MLALTECRVQGPYIAAAAINEPILDWVFPEDDDTEHQTSVDRLASYVQELQTGRKPKAKSKPRQTSFSTFGDGTVLNASMLLKTRHDLFRRPEDYFDTLASPIFNFRTPGVPVPLPQPKAPADEFAELALFERDEFHRQQLKLSSLSNKLLNPDKQEEEMVEATKKPRKSYRRWPNAGSGLRIPQMRISSAATSPLSDQVDEFARLIQKSIVTQELKTVEAEGDEMAKEAAYMLAERQIHHRRPDSLRLWSLGQTHDLRHIAHWFEQILEQ</sequence>